<name>A0A7W7S5B3_9ACTN</name>
<dbReference type="Proteomes" id="UP000534286">
    <property type="component" value="Unassembled WGS sequence"/>
</dbReference>
<accession>A0A7W7S5B3</accession>
<dbReference type="EMBL" id="JACHJU010000007">
    <property type="protein sequence ID" value="MBB4944166.1"/>
    <property type="molecule type" value="Genomic_DNA"/>
</dbReference>
<feature type="domain" description="Amidohydrolase 3" evidence="1">
    <location>
        <begin position="44"/>
        <end position="489"/>
    </location>
</feature>
<dbReference type="SUPFAM" id="SSF51338">
    <property type="entry name" value="Composite domain of metallo-dependent hydrolases"/>
    <property type="match status" value="1"/>
</dbReference>
<sequence length="492" mass="51616">MTGLLLRDVELDGRIRADVRVVGNRITEVGAALVRRPGEQEHACRGGALLPGLCDHHVHLHALAATGRSVNCGPPEVTDRDGLAEALAAATPDEHGWIRGVGYIETVAGDLDAAALDRMHPHRPVRVQHRSGALWMLNTAAVAAAGIGSGDHPGVERDLSGTPTGRLWRADNWLRARLPPAEPPDLAPVGAALAQHGITTVTDATPDLSADTIAAIATAMRSGALPQRVHLLGAPLGGFPDDSQVRSRGEKVMNRGDRAHNPARSDGGSRLTVGPYKIVLADSGLPSPDELAGRIRAVHATGRAIAAHCVSREALVILLAALDEAGVLPGDRIEHAALVPAELIPVLAHHRIRVVSQPGFIAHRGDDYLRDLPPHDRADVYRCAGLTRAGIPLALSSDAPYGPLDPWAIIAAAVQRRTPAGRVVGPGERLTAAHALDAYLAPPDDPGGPARRIGPGAVADLVVLHVSLEQALAYPAPGLVRFTIINGKIAEW</sequence>
<dbReference type="PANTHER" id="PTHR22642">
    <property type="entry name" value="IMIDAZOLONEPROPIONASE"/>
    <property type="match status" value="1"/>
</dbReference>
<keyword evidence="3" id="KW-1185">Reference proteome</keyword>
<dbReference type="InterPro" id="IPR032466">
    <property type="entry name" value="Metal_Hydrolase"/>
</dbReference>
<dbReference type="SUPFAM" id="SSF51556">
    <property type="entry name" value="Metallo-dependent hydrolases"/>
    <property type="match status" value="1"/>
</dbReference>
<evidence type="ECO:0000313" key="2">
    <source>
        <dbReference type="EMBL" id="MBB4944166.1"/>
    </source>
</evidence>
<dbReference type="Gene3D" id="2.30.40.10">
    <property type="entry name" value="Urease, subunit C, domain 1"/>
    <property type="match status" value="1"/>
</dbReference>
<dbReference type="InterPro" id="IPR013108">
    <property type="entry name" value="Amidohydro_3"/>
</dbReference>
<gene>
    <name evidence="2" type="ORF">FHR32_008569</name>
</gene>
<reference evidence="2 3" key="1">
    <citation type="submission" date="2020-08" db="EMBL/GenBank/DDBJ databases">
        <title>Sequencing the genomes of 1000 actinobacteria strains.</title>
        <authorList>
            <person name="Klenk H.-P."/>
        </authorList>
    </citation>
    <scope>NUCLEOTIDE SEQUENCE [LARGE SCALE GENOMIC DNA]</scope>
    <source>
        <strain evidence="2 3">DSM 43023</strain>
    </source>
</reference>
<dbReference type="RefSeq" id="WP_184760036.1">
    <property type="nucleotide sequence ID" value="NZ_BAABEK010000040.1"/>
</dbReference>
<protein>
    <submittedName>
        <fullName evidence="2">Putative amidohydrolase YtcJ</fullName>
    </submittedName>
</protein>
<organism evidence="2 3">
    <name type="scientific">Streptosporangium album</name>
    <dbReference type="NCBI Taxonomy" id="47479"/>
    <lineage>
        <taxon>Bacteria</taxon>
        <taxon>Bacillati</taxon>
        <taxon>Actinomycetota</taxon>
        <taxon>Actinomycetes</taxon>
        <taxon>Streptosporangiales</taxon>
        <taxon>Streptosporangiaceae</taxon>
        <taxon>Streptosporangium</taxon>
    </lineage>
</organism>
<keyword evidence="2" id="KW-0378">Hydrolase</keyword>
<evidence type="ECO:0000259" key="1">
    <source>
        <dbReference type="Pfam" id="PF07969"/>
    </source>
</evidence>
<evidence type="ECO:0000313" key="3">
    <source>
        <dbReference type="Proteomes" id="UP000534286"/>
    </source>
</evidence>
<dbReference type="InterPro" id="IPR011059">
    <property type="entry name" value="Metal-dep_hydrolase_composite"/>
</dbReference>
<dbReference type="GO" id="GO:0016810">
    <property type="term" value="F:hydrolase activity, acting on carbon-nitrogen (but not peptide) bonds"/>
    <property type="evidence" value="ECO:0007669"/>
    <property type="project" value="InterPro"/>
</dbReference>
<comment type="caution">
    <text evidence="2">The sequence shown here is derived from an EMBL/GenBank/DDBJ whole genome shotgun (WGS) entry which is preliminary data.</text>
</comment>
<proteinExistence type="predicted"/>
<dbReference type="Pfam" id="PF07969">
    <property type="entry name" value="Amidohydro_3"/>
    <property type="match status" value="1"/>
</dbReference>
<dbReference type="PANTHER" id="PTHR22642:SF2">
    <property type="entry name" value="PROTEIN LONG AFTER FAR-RED 3"/>
    <property type="match status" value="1"/>
</dbReference>
<dbReference type="AlphaFoldDB" id="A0A7W7S5B3"/>
<dbReference type="Gene3D" id="3.20.20.140">
    <property type="entry name" value="Metal-dependent hydrolases"/>
    <property type="match status" value="1"/>
</dbReference>
<dbReference type="Gene3D" id="3.10.310.70">
    <property type="match status" value="1"/>
</dbReference>